<sequence length="197" mass="21193">MPGAVMQADTPKGCFVAVVGPSGAGKDTIMDAARVALSGDMRFHFVRRIITRTQMPGTEDHDSLDEADFARAAGEGRFALHWQAHGLRYGLPKTLDDEIAGGAVVIANVSRRVLSDIRRLYTSRSVVVISARTEVLAQRLASRGRESREEIAARLAREVGFDDGSGDVVTIDNSGEVGASTKAFLHHLHEIAVKTIA</sequence>
<dbReference type="GO" id="GO:0006015">
    <property type="term" value="P:5-phosphoribose 1-diphosphate biosynthetic process"/>
    <property type="evidence" value="ECO:0007669"/>
    <property type="project" value="UniProtKB-UniRule"/>
</dbReference>
<dbReference type="Proteomes" id="UP000003678">
    <property type="component" value="Unassembled WGS sequence"/>
</dbReference>
<name>C0G6I9_9HYPH</name>
<evidence type="ECO:0000259" key="7">
    <source>
        <dbReference type="SMART" id="SM00072"/>
    </source>
</evidence>
<gene>
    <name evidence="6 8" type="primary">phnN</name>
    <name evidence="8" type="ORF">BCETI_3000385</name>
</gene>
<organism evidence="8 9">
    <name type="scientific">Brucella ceti str. Cudo</name>
    <dbReference type="NCBI Taxonomy" id="595497"/>
    <lineage>
        <taxon>Bacteria</taxon>
        <taxon>Pseudomonadati</taxon>
        <taxon>Pseudomonadota</taxon>
        <taxon>Alphaproteobacteria</taxon>
        <taxon>Hyphomicrobiales</taxon>
        <taxon>Brucellaceae</taxon>
        <taxon>Brucella/Ochrobactrum group</taxon>
        <taxon>Brucella</taxon>
    </lineage>
</organism>
<dbReference type="InterPro" id="IPR008145">
    <property type="entry name" value="GK/Ca_channel_bsu"/>
</dbReference>
<dbReference type="GO" id="GO:0005829">
    <property type="term" value="C:cytosol"/>
    <property type="evidence" value="ECO:0007669"/>
    <property type="project" value="TreeGrafter"/>
</dbReference>
<dbReference type="HAMAP" id="MF_00836">
    <property type="entry name" value="PhnN"/>
    <property type="match status" value="1"/>
</dbReference>
<dbReference type="SMART" id="SM00072">
    <property type="entry name" value="GuKc"/>
    <property type="match status" value="1"/>
</dbReference>
<dbReference type="PANTHER" id="PTHR23117">
    <property type="entry name" value="GUANYLATE KINASE-RELATED"/>
    <property type="match status" value="1"/>
</dbReference>
<evidence type="ECO:0000313" key="8">
    <source>
        <dbReference type="EMBL" id="EEH14623.1"/>
    </source>
</evidence>
<dbReference type="EC" id="2.7.4.23" evidence="6"/>
<keyword evidence="5 6" id="KW-0067">ATP-binding</keyword>
<evidence type="ECO:0000256" key="6">
    <source>
        <dbReference type="HAMAP-Rule" id="MF_00836"/>
    </source>
</evidence>
<feature type="domain" description="Guanylate kinase/L-type calcium channel beta subunit" evidence="7">
    <location>
        <begin position="12"/>
        <end position="196"/>
    </location>
</feature>
<dbReference type="InterPro" id="IPR012699">
    <property type="entry name" value="PhnN"/>
</dbReference>
<comment type="pathway">
    <text evidence="2 6">Metabolic intermediate biosynthesis; 5-phospho-alpha-D-ribose 1-diphosphate biosynthesis; 5-phospho-alpha-D-ribose 1-diphosphate from D-ribose 5-phosphate (route II): step 3/3.</text>
</comment>
<evidence type="ECO:0000256" key="3">
    <source>
        <dbReference type="ARBA" id="ARBA00022679"/>
    </source>
</evidence>
<keyword evidence="4 6" id="KW-0547">Nucleotide-binding</keyword>
<dbReference type="EMBL" id="ACJD01000003">
    <property type="protein sequence ID" value="EEH14623.1"/>
    <property type="molecule type" value="Genomic_DNA"/>
</dbReference>
<keyword evidence="8" id="KW-0418">Kinase</keyword>
<comment type="similarity">
    <text evidence="6">Belongs to the ribose 1,5-bisphosphokinase family.</text>
</comment>
<dbReference type="GO" id="GO:0005524">
    <property type="term" value="F:ATP binding"/>
    <property type="evidence" value="ECO:0007669"/>
    <property type="project" value="UniProtKB-KW"/>
</dbReference>
<evidence type="ECO:0000256" key="5">
    <source>
        <dbReference type="ARBA" id="ARBA00022840"/>
    </source>
</evidence>
<evidence type="ECO:0000256" key="2">
    <source>
        <dbReference type="ARBA" id="ARBA00005069"/>
    </source>
</evidence>
<protein>
    <recommendedName>
        <fullName evidence="6">Ribose 1,5-bisphosphate phosphokinase PhnN</fullName>
        <ecNumber evidence="6">2.7.4.23</ecNumber>
    </recommendedName>
    <alternativeName>
        <fullName evidence="6">Ribose 1,5-bisphosphokinase</fullName>
    </alternativeName>
</protein>
<keyword evidence="3 6" id="KW-0808">Transferase</keyword>
<proteinExistence type="inferred from homology"/>
<reference evidence="8 9" key="1">
    <citation type="submission" date="2009-03" db="EMBL/GenBank/DDBJ databases">
        <authorList>
            <person name="Setubal J.C."/>
            <person name="Boyle S."/>
            <person name="Crasta O.R."/>
            <person name="Gillespie J.J."/>
            <person name="Kenyon R.W."/>
            <person name="Lu J."/>
            <person name="Mane S."/>
            <person name="Nagrani S."/>
            <person name="Shallom J.M."/>
            <person name="Shallom S."/>
            <person name="Shukla M."/>
            <person name="Snyder E.E."/>
            <person name="Sobral B.W."/>
            <person name="Wattam A.R."/>
            <person name="Will R."/>
            <person name="Williams K."/>
            <person name="Yoo H."/>
            <person name="Bruce D.H."/>
            <person name="Detter C."/>
            <person name="Munk C."/>
            <person name="Brettin T.S."/>
            <person name="Ficht T."/>
        </authorList>
    </citation>
    <scope>NUCLEOTIDE SEQUENCE [LARGE SCALE GENOMIC DNA]</scope>
    <source>
        <strain evidence="8 9">Cudo</strain>
    </source>
</reference>
<evidence type="ECO:0000313" key="9">
    <source>
        <dbReference type="Proteomes" id="UP000003678"/>
    </source>
</evidence>
<dbReference type="AlphaFoldDB" id="C0G6I9"/>
<evidence type="ECO:0000256" key="4">
    <source>
        <dbReference type="ARBA" id="ARBA00022741"/>
    </source>
</evidence>
<comment type="caution">
    <text evidence="8">The sequence shown here is derived from an EMBL/GenBank/DDBJ whole genome shotgun (WGS) entry which is preliminary data.</text>
</comment>
<feature type="binding site" evidence="6">
    <location>
        <begin position="20"/>
        <end position="27"/>
    </location>
    <ligand>
        <name>ATP</name>
        <dbReference type="ChEBI" id="CHEBI:30616"/>
    </ligand>
</feature>
<dbReference type="GO" id="GO:0033863">
    <property type="term" value="F:ribose 1,5-bisphosphate phosphokinase activity"/>
    <property type="evidence" value="ECO:0007669"/>
    <property type="project" value="UniProtKB-UniRule"/>
</dbReference>
<comment type="function">
    <text evidence="6">Catalyzes the phosphorylation of ribose 1,5-bisphosphate to 5-phospho-D-ribosyl alpha-1-diphosphate (PRPP).</text>
</comment>
<dbReference type="InterPro" id="IPR027417">
    <property type="entry name" value="P-loop_NTPase"/>
</dbReference>
<dbReference type="PANTHER" id="PTHR23117:SF8">
    <property type="entry name" value="RIBOSE 1,5-BISPHOSPHATE PHOSPHOKINASE PHNN"/>
    <property type="match status" value="1"/>
</dbReference>
<comment type="catalytic activity">
    <reaction evidence="1 6">
        <text>alpha-D-ribose 1,5-bisphosphate + ATP = 5-phospho-alpha-D-ribose 1-diphosphate + ADP</text>
        <dbReference type="Rhea" id="RHEA:20109"/>
        <dbReference type="ChEBI" id="CHEBI:30616"/>
        <dbReference type="ChEBI" id="CHEBI:58017"/>
        <dbReference type="ChEBI" id="CHEBI:68688"/>
        <dbReference type="ChEBI" id="CHEBI:456216"/>
        <dbReference type="EC" id="2.7.4.23"/>
    </reaction>
</comment>
<dbReference type="GO" id="GO:0019634">
    <property type="term" value="P:organic phosphonate metabolic process"/>
    <property type="evidence" value="ECO:0007669"/>
    <property type="project" value="UniProtKB-UniRule"/>
</dbReference>
<dbReference type="UniPathway" id="UPA00087">
    <property type="reaction ID" value="UER00175"/>
</dbReference>
<evidence type="ECO:0000256" key="1">
    <source>
        <dbReference type="ARBA" id="ARBA00000373"/>
    </source>
</evidence>
<dbReference type="SUPFAM" id="SSF52540">
    <property type="entry name" value="P-loop containing nucleoside triphosphate hydrolases"/>
    <property type="match status" value="1"/>
</dbReference>
<accession>C0G6I9</accession>
<dbReference type="Gene3D" id="3.40.50.300">
    <property type="entry name" value="P-loop containing nucleotide triphosphate hydrolases"/>
    <property type="match status" value="1"/>
</dbReference>
<dbReference type="NCBIfam" id="TIGR02322">
    <property type="entry name" value="phosphon_PhnN"/>
    <property type="match status" value="1"/>
</dbReference>